<reference evidence="1" key="1">
    <citation type="submission" date="2021-01" db="EMBL/GenBank/DDBJ databases">
        <title>Adiantum capillus-veneris genome.</title>
        <authorList>
            <person name="Fang Y."/>
            <person name="Liao Q."/>
        </authorList>
    </citation>
    <scope>NUCLEOTIDE SEQUENCE</scope>
    <source>
        <strain evidence="1">H3</strain>
        <tissue evidence="1">Leaf</tissue>
    </source>
</reference>
<gene>
    <name evidence="1" type="ORF">GOP47_0016453</name>
</gene>
<evidence type="ECO:0000313" key="1">
    <source>
        <dbReference type="EMBL" id="KAI5068108.1"/>
    </source>
</evidence>
<comment type="caution">
    <text evidence="1">The sequence shown here is derived from an EMBL/GenBank/DDBJ whole genome shotgun (WGS) entry which is preliminary data.</text>
</comment>
<evidence type="ECO:0000313" key="2">
    <source>
        <dbReference type="Proteomes" id="UP000886520"/>
    </source>
</evidence>
<organism evidence="1 2">
    <name type="scientific">Adiantum capillus-veneris</name>
    <name type="common">Maidenhair fern</name>
    <dbReference type="NCBI Taxonomy" id="13818"/>
    <lineage>
        <taxon>Eukaryota</taxon>
        <taxon>Viridiplantae</taxon>
        <taxon>Streptophyta</taxon>
        <taxon>Embryophyta</taxon>
        <taxon>Tracheophyta</taxon>
        <taxon>Polypodiopsida</taxon>
        <taxon>Polypodiidae</taxon>
        <taxon>Polypodiales</taxon>
        <taxon>Pteridineae</taxon>
        <taxon>Pteridaceae</taxon>
        <taxon>Vittarioideae</taxon>
        <taxon>Adiantum</taxon>
    </lineage>
</organism>
<keyword evidence="2" id="KW-1185">Reference proteome</keyword>
<name>A0A9D4ZAA7_ADICA</name>
<proteinExistence type="predicted"/>
<dbReference type="EMBL" id="JABFUD020000016">
    <property type="protein sequence ID" value="KAI5068108.1"/>
    <property type="molecule type" value="Genomic_DNA"/>
</dbReference>
<sequence>MKSLLAMGAGMANMKTWAPTSENSAIFCAITERLRIMSTAYDILLQESKFKGLNILRNMQDEVVLLSHH</sequence>
<protein>
    <submittedName>
        <fullName evidence="1">Uncharacterized protein</fullName>
    </submittedName>
</protein>
<dbReference type="AlphaFoldDB" id="A0A9D4ZAA7"/>
<accession>A0A9D4ZAA7</accession>
<dbReference type="Proteomes" id="UP000886520">
    <property type="component" value="Chromosome 16"/>
</dbReference>